<sequence length="91" mass="10125">SLIKRGAIPLGEWHAFPHSSQKVYESILCCKYNVHLASTNLVVQPIVKYQSVRPLEPSDMESLDNTQAILAPSGLKAKLLSIKRYSDEDVS</sequence>
<proteinExistence type="predicted"/>
<dbReference type="Proteomes" id="UP000789342">
    <property type="component" value="Unassembled WGS sequence"/>
</dbReference>
<dbReference type="AlphaFoldDB" id="A0A9N9JRT2"/>
<gene>
    <name evidence="1" type="ORF">AMORRO_LOCUS18141</name>
</gene>
<organism evidence="1 2">
    <name type="scientific">Acaulospora morrowiae</name>
    <dbReference type="NCBI Taxonomy" id="94023"/>
    <lineage>
        <taxon>Eukaryota</taxon>
        <taxon>Fungi</taxon>
        <taxon>Fungi incertae sedis</taxon>
        <taxon>Mucoromycota</taxon>
        <taxon>Glomeromycotina</taxon>
        <taxon>Glomeromycetes</taxon>
        <taxon>Diversisporales</taxon>
        <taxon>Acaulosporaceae</taxon>
        <taxon>Acaulospora</taxon>
    </lineage>
</organism>
<accession>A0A9N9JRT2</accession>
<reference evidence="1" key="1">
    <citation type="submission" date="2021-06" db="EMBL/GenBank/DDBJ databases">
        <authorList>
            <person name="Kallberg Y."/>
            <person name="Tangrot J."/>
            <person name="Rosling A."/>
        </authorList>
    </citation>
    <scope>NUCLEOTIDE SEQUENCE</scope>
    <source>
        <strain evidence="1">CL551</strain>
    </source>
</reference>
<feature type="non-terminal residue" evidence="1">
    <location>
        <position position="1"/>
    </location>
</feature>
<protein>
    <submittedName>
        <fullName evidence="1">11664_t:CDS:1</fullName>
    </submittedName>
</protein>
<evidence type="ECO:0000313" key="2">
    <source>
        <dbReference type="Proteomes" id="UP000789342"/>
    </source>
</evidence>
<feature type="non-terminal residue" evidence="1">
    <location>
        <position position="91"/>
    </location>
</feature>
<name>A0A9N9JRT2_9GLOM</name>
<dbReference type="EMBL" id="CAJVPV010061490">
    <property type="protein sequence ID" value="CAG8790981.1"/>
    <property type="molecule type" value="Genomic_DNA"/>
</dbReference>
<comment type="caution">
    <text evidence="1">The sequence shown here is derived from an EMBL/GenBank/DDBJ whole genome shotgun (WGS) entry which is preliminary data.</text>
</comment>
<evidence type="ECO:0000313" key="1">
    <source>
        <dbReference type="EMBL" id="CAG8790981.1"/>
    </source>
</evidence>
<keyword evidence="2" id="KW-1185">Reference proteome</keyword>
<dbReference type="OrthoDB" id="103819at2759"/>